<dbReference type="PANTHER" id="PTHR38340:SF1">
    <property type="entry name" value="S-LAYER PROTEIN"/>
    <property type="match status" value="1"/>
</dbReference>
<comment type="subcellular location">
    <subcellularLocation>
        <location evidence="1">Secreted</location>
    </subcellularLocation>
</comment>
<evidence type="ECO:0000256" key="1">
    <source>
        <dbReference type="ARBA" id="ARBA00004613"/>
    </source>
</evidence>
<dbReference type="InterPro" id="IPR018511">
    <property type="entry name" value="Hemolysin-typ_Ca-bd_CS"/>
</dbReference>
<sequence length="1060" mass="110947">MGLRDMTDIRLAGNLILIPYYAGLDFGHLQLVYGETELEVQAPKLVILGRWVVGPRNDTFDVPNDDFSPAHYAETTLTFSHGESSDNVWELLLQVRDDIAEIAHALPYDVFFNSNSYANTLLAAIGIATQSVIPYPGAVDFYPGVTADVAQGLWGLRYTITGTLGNDVLHGGRLEDVFVGGDGVDYLSGGHGADTLYANDTGPESDAVADYLTGGGGKDAFYVGNVLGNSRVARYDSTAHDYVFDPSVRGTFDVIRDYSALDKIFISLNEAEYAGLNNTDFSAFSLQPAEYSFGGKDVYVASSNGVSLNAIYDTYYDTNLGETITVLIFFEAELKTPIFGIQVGGGLSLASMAIGGSSGDDVLFGTPDGDIISSGSGDDEIYGDQGDDVISGGSGDDTFYSASADGADSYDGAAGIDALMVETNSDTVVDLVGGTVTAVGEATDSISEVEVFFSGGGDDHFVDSDGGRFYSGGAGIDSVAFAFDASSYRITASGDGYLVERVYIDRDASLDERYVRLESIEEITFDGQAAELADVVTVEIDGTASDDTLTGSARNDLVLGGEGNDVLTGGAGSDILDGGDGDTDRVNYEGLASDYLFTRNNDGSVTVTSATYGTDTLLNVEFVHLFGDNTTYLLADLAPVVGSNVIEGTAGDDILSGGDKADILIGNDGDDNLSGNGGNDFLIGGSGDDRFNGGAGDDIIDGGEDGSDEVEFIGSLQDYAFTRNANNSVSVFSERDGSDTLINVEHIRLYAEDLSSYETYTLSDLAPLPTDDIFIADGSPQTFDGGLGSDTVDYSFAAEPIWADLSTNDDIYGDTLISIENLTGSAFGGYLGGNTVANVLRGGDGADGLDGGAGNDTLIGGSGDDWFNGGTGNDIIDGGDGAYDEVDYFGSLEDYLFTRNSDHSVTVTSADGGTDTLFDIEDIWLYSEDYSSPYEVFSLADLAPELSEGEGSGAASSVSNDMLYQTRVSATLTEGANTSAVASTAFSSADIIAFPAGAAIAVNSNDLGADYQAIANQLPGSDEVLPTADIISLEDFVARLQEDAVDTDLWFEPELIGSVI</sequence>
<organism evidence="3">
    <name type="scientific">Rhizobium leguminosarum</name>
    <dbReference type="NCBI Taxonomy" id="384"/>
    <lineage>
        <taxon>Bacteria</taxon>
        <taxon>Pseudomonadati</taxon>
        <taxon>Pseudomonadota</taxon>
        <taxon>Alphaproteobacteria</taxon>
        <taxon>Hyphomicrobiales</taxon>
        <taxon>Rhizobiaceae</taxon>
        <taxon>Rhizobium/Agrobacterium group</taxon>
        <taxon>Rhizobium</taxon>
    </lineage>
</organism>
<comment type="caution">
    <text evidence="3">The sequence shown here is derived from an EMBL/GenBank/DDBJ whole genome shotgun (WGS) entry which is preliminary data.</text>
</comment>
<dbReference type="Gene3D" id="2.150.10.10">
    <property type="entry name" value="Serralysin-like metalloprotease, C-terminal"/>
    <property type="match status" value="5"/>
</dbReference>
<proteinExistence type="predicted"/>
<dbReference type="Pfam" id="PF00353">
    <property type="entry name" value="HemolysinCabind"/>
    <property type="match status" value="7"/>
</dbReference>
<keyword evidence="2" id="KW-0964">Secreted</keyword>
<reference evidence="3" key="1">
    <citation type="submission" date="2016-04" db="EMBL/GenBank/DDBJ databases">
        <title>Fast-growing isolate from the root nodules of Vavilovia formosa.</title>
        <authorList>
            <person name="Kimeklis A."/>
            <person name="Safronova V."/>
            <person name="Belimov A."/>
            <person name="Andronov E."/>
        </authorList>
    </citation>
    <scope>NUCLEOTIDE SEQUENCE [LARGE SCALE GENOMIC DNA]</scope>
    <source>
        <strain evidence="3">Vaf-46</strain>
    </source>
</reference>
<gene>
    <name evidence="3" type="ORF">A4U53_35765</name>
</gene>
<dbReference type="GO" id="GO:0005509">
    <property type="term" value="F:calcium ion binding"/>
    <property type="evidence" value="ECO:0007669"/>
    <property type="project" value="InterPro"/>
</dbReference>
<accession>A0A179B8S9</accession>
<dbReference type="InterPro" id="IPR050557">
    <property type="entry name" value="RTX_toxin/Mannuronan_C5-epim"/>
</dbReference>
<dbReference type="SUPFAM" id="SSF51120">
    <property type="entry name" value="beta-Roll"/>
    <property type="match status" value="5"/>
</dbReference>
<dbReference type="PRINTS" id="PR00313">
    <property type="entry name" value="CABNDNGRPT"/>
</dbReference>
<dbReference type="InterPro" id="IPR001343">
    <property type="entry name" value="Hemolysn_Ca-bd"/>
</dbReference>
<evidence type="ECO:0008006" key="4">
    <source>
        <dbReference type="Google" id="ProtNLM"/>
    </source>
</evidence>
<dbReference type="PANTHER" id="PTHR38340">
    <property type="entry name" value="S-LAYER PROTEIN"/>
    <property type="match status" value="1"/>
</dbReference>
<evidence type="ECO:0000256" key="2">
    <source>
        <dbReference type="ARBA" id="ARBA00022525"/>
    </source>
</evidence>
<dbReference type="EMBL" id="LWBS01000465">
    <property type="protein sequence ID" value="OAP88078.1"/>
    <property type="molecule type" value="Genomic_DNA"/>
</dbReference>
<evidence type="ECO:0000313" key="3">
    <source>
        <dbReference type="EMBL" id="OAP88078.1"/>
    </source>
</evidence>
<protein>
    <recommendedName>
        <fullName evidence="4">Calcium-binding protein</fullName>
    </recommendedName>
</protein>
<dbReference type="AlphaFoldDB" id="A0A179B8S9"/>
<dbReference type="GO" id="GO:0005576">
    <property type="term" value="C:extracellular region"/>
    <property type="evidence" value="ECO:0007669"/>
    <property type="project" value="UniProtKB-SubCell"/>
</dbReference>
<dbReference type="PROSITE" id="PS00330">
    <property type="entry name" value="HEMOLYSIN_CALCIUM"/>
    <property type="match status" value="3"/>
</dbReference>
<dbReference type="InterPro" id="IPR011049">
    <property type="entry name" value="Serralysin-like_metalloprot_C"/>
</dbReference>
<name>A0A179B8S9_RHILE</name>